<keyword evidence="6 8" id="KW-0472">Membrane</keyword>
<dbReference type="NCBIfam" id="TIGR00879">
    <property type="entry name" value="SP"/>
    <property type="match status" value="1"/>
</dbReference>
<dbReference type="OrthoDB" id="6612291at2759"/>
<dbReference type="SUPFAM" id="SSF103473">
    <property type="entry name" value="MFS general substrate transporter"/>
    <property type="match status" value="1"/>
</dbReference>
<evidence type="ECO:0000313" key="11">
    <source>
        <dbReference type="Proteomes" id="UP000053411"/>
    </source>
</evidence>
<dbReference type="PROSITE" id="PS50850">
    <property type="entry name" value="MFS"/>
    <property type="match status" value="1"/>
</dbReference>
<evidence type="ECO:0000256" key="6">
    <source>
        <dbReference type="ARBA" id="ARBA00023136"/>
    </source>
</evidence>
<keyword evidence="4 8" id="KW-0812">Transmembrane</keyword>
<organism evidence="10 11">
    <name type="scientific">Fonsecaea multimorphosa CBS 102226</name>
    <dbReference type="NCBI Taxonomy" id="1442371"/>
    <lineage>
        <taxon>Eukaryota</taxon>
        <taxon>Fungi</taxon>
        <taxon>Dikarya</taxon>
        <taxon>Ascomycota</taxon>
        <taxon>Pezizomycotina</taxon>
        <taxon>Eurotiomycetes</taxon>
        <taxon>Chaetothyriomycetidae</taxon>
        <taxon>Chaetothyriales</taxon>
        <taxon>Herpotrichiellaceae</taxon>
        <taxon>Fonsecaea</taxon>
    </lineage>
</organism>
<dbReference type="GO" id="GO:0005351">
    <property type="term" value="F:carbohydrate:proton symporter activity"/>
    <property type="evidence" value="ECO:0007669"/>
    <property type="project" value="TreeGrafter"/>
</dbReference>
<dbReference type="GeneID" id="27716043"/>
<accession>A0A0D2GWJ1</accession>
<feature type="transmembrane region" description="Helical" evidence="8">
    <location>
        <begin position="292"/>
        <end position="314"/>
    </location>
</feature>
<gene>
    <name evidence="10" type="ORF">Z520_10297</name>
</gene>
<dbReference type="InterPro" id="IPR020846">
    <property type="entry name" value="MFS_dom"/>
</dbReference>
<evidence type="ECO:0000256" key="7">
    <source>
        <dbReference type="RuleBase" id="RU003346"/>
    </source>
</evidence>
<dbReference type="VEuPathDB" id="FungiDB:Z520_10297"/>
<dbReference type="EMBL" id="KN848090">
    <property type="protein sequence ID" value="KIX93960.1"/>
    <property type="molecule type" value="Genomic_DNA"/>
</dbReference>
<evidence type="ECO:0000256" key="2">
    <source>
        <dbReference type="ARBA" id="ARBA00010992"/>
    </source>
</evidence>
<feature type="transmembrane region" description="Helical" evidence="8">
    <location>
        <begin position="206"/>
        <end position="223"/>
    </location>
</feature>
<dbReference type="PANTHER" id="PTHR48022:SF11">
    <property type="entry name" value="MONOSACCHARIDE TRANSPORTER (HXT8), PUTATIVE (AFU_ORTHOLOGUE AFUA_2G08120)-RELATED"/>
    <property type="match status" value="1"/>
</dbReference>
<feature type="transmembrane region" description="Helical" evidence="8">
    <location>
        <begin position="398"/>
        <end position="419"/>
    </location>
</feature>
<dbReference type="Proteomes" id="UP000053411">
    <property type="component" value="Unassembled WGS sequence"/>
</dbReference>
<dbReference type="Gene3D" id="1.20.1250.20">
    <property type="entry name" value="MFS general substrate transporter like domains"/>
    <property type="match status" value="1"/>
</dbReference>
<feature type="transmembrane region" description="Helical" evidence="8">
    <location>
        <begin position="357"/>
        <end position="378"/>
    </location>
</feature>
<protein>
    <recommendedName>
        <fullName evidence="9">Major facilitator superfamily (MFS) profile domain-containing protein</fullName>
    </recommendedName>
</protein>
<evidence type="ECO:0000256" key="4">
    <source>
        <dbReference type="ARBA" id="ARBA00022692"/>
    </source>
</evidence>
<feature type="domain" description="Major facilitator superfamily (MFS) profile" evidence="9">
    <location>
        <begin position="32"/>
        <end position="484"/>
    </location>
</feature>
<evidence type="ECO:0000256" key="8">
    <source>
        <dbReference type="SAM" id="Phobius"/>
    </source>
</evidence>
<feature type="transmembrane region" description="Helical" evidence="8">
    <location>
        <begin position="168"/>
        <end position="194"/>
    </location>
</feature>
<dbReference type="RefSeq" id="XP_016628083.1">
    <property type="nucleotide sequence ID" value="XM_016780790.1"/>
</dbReference>
<dbReference type="InterPro" id="IPR005828">
    <property type="entry name" value="MFS_sugar_transport-like"/>
</dbReference>
<feature type="transmembrane region" description="Helical" evidence="8">
    <location>
        <begin position="136"/>
        <end position="156"/>
    </location>
</feature>
<evidence type="ECO:0000256" key="5">
    <source>
        <dbReference type="ARBA" id="ARBA00022989"/>
    </source>
</evidence>
<evidence type="ECO:0000313" key="10">
    <source>
        <dbReference type="EMBL" id="KIX93960.1"/>
    </source>
</evidence>
<dbReference type="PROSITE" id="PS00216">
    <property type="entry name" value="SUGAR_TRANSPORT_1"/>
    <property type="match status" value="2"/>
</dbReference>
<feature type="transmembrane region" description="Helical" evidence="8">
    <location>
        <begin position="29"/>
        <end position="55"/>
    </location>
</feature>
<evidence type="ECO:0000256" key="3">
    <source>
        <dbReference type="ARBA" id="ARBA00022448"/>
    </source>
</evidence>
<feature type="transmembrane region" description="Helical" evidence="8">
    <location>
        <begin position="461"/>
        <end position="480"/>
    </location>
</feature>
<feature type="transmembrane region" description="Helical" evidence="8">
    <location>
        <begin position="431"/>
        <end position="449"/>
    </location>
</feature>
<name>A0A0D2GWJ1_9EURO</name>
<dbReference type="PANTHER" id="PTHR48022">
    <property type="entry name" value="PLASTIDIC GLUCOSE TRANSPORTER 4"/>
    <property type="match status" value="1"/>
</dbReference>
<keyword evidence="3 7" id="KW-0813">Transport</keyword>
<evidence type="ECO:0000256" key="1">
    <source>
        <dbReference type="ARBA" id="ARBA00004141"/>
    </source>
</evidence>
<dbReference type="InterPro" id="IPR050360">
    <property type="entry name" value="MFS_Sugar_Transporters"/>
</dbReference>
<proteinExistence type="inferred from homology"/>
<keyword evidence="5 8" id="KW-1133">Transmembrane helix</keyword>
<feature type="transmembrane region" description="Helical" evidence="8">
    <location>
        <begin position="80"/>
        <end position="103"/>
    </location>
</feature>
<dbReference type="InterPro" id="IPR003663">
    <property type="entry name" value="Sugar/inositol_transpt"/>
</dbReference>
<sequence length="570" mass="61557">MAIRNTTYAREGTAAKGFGQDRQWNWRNFLICFAIAGCGQLAFGYPASIIGVTLAQPSFLVYMKLINAETGELAHDADSLIGAMSGVFQAGAFLGIIIGSFIMDKWGRKAGTVFCATMSLIGGAGLTGSVNTTMFIIFRLIAGAGSWGFLALTPVYTAELAPPKLRGFFVGMNGMGITIGYSLASYMGLAFYYVKNNPAAQWRGPLGLALIFPALQLLVILWAPESPRYLLMKGRVEEARKIVMDLHHVPGDPDQEYARGEFYQMQKQAEFDRTLTPTYRAMFFKKSYRKRTILACGFAFIGQSTAVLVINNYGPTLYAALGYDTLDQLKLQCGWITMGTPANLLGAVIMDRVGRRVLMLTGVFGCCACLIVEAAIIATFASPIPATPNYPALRAGVAMFYVFLLFYGCGIDVAGVVFYSEIFPNHLRAKGVAMSISAVALTDLVYLQVTATAFKNIGWKFFLVFIIISGLGGIAAFLLLPETKGVPLEEIAAVFGDTEEVMVYSEDIHVDHRTHDLVVDVHTGNTVEGGGGETLHKVATEATGTPAGTKHEAAHVEGSEMVTPLAEKNA</sequence>
<dbReference type="AlphaFoldDB" id="A0A0D2GWJ1"/>
<comment type="subcellular location">
    <subcellularLocation>
        <location evidence="1">Membrane</location>
        <topology evidence="1">Multi-pass membrane protein</topology>
    </subcellularLocation>
</comment>
<dbReference type="InterPro" id="IPR036259">
    <property type="entry name" value="MFS_trans_sf"/>
</dbReference>
<reference evidence="10 11" key="1">
    <citation type="submission" date="2015-01" db="EMBL/GenBank/DDBJ databases">
        <title>The Genome Sequence of Fonsecaea multimorphosa CBS 102226.</title>
        <authorList>
            <consortium name="The Broad Institute Genomics Platform"/>
            <person name="Cuomo C."/>
            <person name="de Hoog S."/>
            <person name="Gorbushina A."/>
            <person name="Stielow B."/>
            <person name="Teixiera M."/>
            <person name="Abouelleil A."/>
            <person name="Chapman S.B."/>
            <person name="Priest M."/>
            <person name="Young S.K."/>
            <person name="Wortman J."/>
            <person name="Nusbaum C."/>
            <person name="Birren B."/>
        </authorList>
    </citation>
    <scope>NUCLEOTIDE SEQUENCE [LARGE SCALE GENOMIC DNA]</scope>
    <source>
        <strain evidence="10 11">CBS 102226</strain>
    </source>
</reference>
<dbReference type="InterPro" id="IPR005829">
    <property type="entry name" value="Sugar_transporter_CS"/>
</dbReference>
<evidence type="ECO:0000259" key="9">
    <source>
        <dbReference type="PROSITE" id="PS50850"/>
    </source>
</evidence>
<dbReference type="FunFam" id="1.20.1250.20:FF:001515">
    <property type="entry name" value="Uncharacterized protein"/>
    <property type="match status" value="1"/>
</dbReference>
<keyword evidence="11" id="KW-1185">Reference proteome</keyword>
<comment type="similarity">
    <text evidence="2 7">Belongs to the major facilitator superfamily. Sugar transporter (TC 2.A.1.1) family.</text>
</comment>
<dbReference type="Pfam" id="PF00083">
    <property type="entry name" value="Sugar_tr"/>
    <property type="match status" value="1"/>
</dbReference>
<dbReference type="GO" id="GO:0016020">
    <property type="term" value="C:membrane"/>
    <property type="evidence" value="ECO:0007669"/>
    <property type="project" value="UniProtKB-SubCell"/>
</dbReference>